<evidence type="ECO:0000313" key="4">
    <source>
        <dbReference type="EMBL" id="KRX03040.1"/>
    </source>
</evidence>
<comment type="caution">
    <text evidence="4">The sequence shown here is derived from an EMBL/GenBank/DDBJ whole genome shotgun (WGS) entry which is preliminary data.</text>
</comment>
<organism evidence="4 5">
    <name type="scientific">Pseudocohnilembus persalinus</name>
    <name type="common">Ciliate</name>
    <dbReference type="NCBI Taxonomy" id="266149"/>
    <lineage>
        <taxon>Eukaryota</taxon>
        <taxon>Sar</taxon>
        <taxon>Alveolata</taxon>
        <taxon>Ciliophora</taxon>
        <taxon>Intramacronucleata</taxon>
        <taxon>Oligohymenophorea</taxon>
        <taxon>Scuticociliatia</taxon>
        <taxon>Philasterida</taxon>
        <taxon>Pseudocohnilembidae</taxon>
        <taxon>Pseudocohnilembus</taxon>
    </lineage>
</organism>
<dbReference type="Proteomes" id="UP000054937">
    <property type="component" value="Unassembled WGS sequence"/>
</dbReference>
<feature type="region of interest" description="Disordered" evidence="2">
    <location>
        <begin position="161"/>
        <end position="188"/>
    </location>
</feature>
<keyword evidence="5" id="KW-1185">Reference proteome</keyword>
<dbReference type="AlphaFoldDB" id="A0A0V0QM30"/>
<dbReference type="EMBL" id="LDAU01000145">
    <property type="protein sequence ID" value="KRX03040.1"/>
    <property type="molecule type" value="Genomic_DNA"/>
</dbReference>
<dbReference type="PANTHER" id="PTHR14465">
    <property type="entry name" value="IQ DOMAIN-CONTAINING PROTEIN H"/>
    <property type="match status" value="1"/>
</dbReference>
<evidence type="ECO:0000256" key="2">
    <source>
        <dbReference type="SAM" id="MobiDB-lite"/>
    </source>
</evidence>
<gene>
    <name evidence="4" type="ORF">PPERSA_08115</name>
</gene>
<feature type="compositionally biased region" description="Low complexity" evidence="2">
    <location>
        <begin position="165"/>
        <end position="187"/>
    </location>
</feature>
<dbReference type="OMA" id="MHEFIIR"/>
<evidence type="ECO:0000256" key="1">
    <source>
        <dbReference type="SAM" id="Coils"/>
    </source>
</evidence>
<protein>
    <recommendedName>
        <fullName evidence="3">IQCH-like ATP-grasp domain-containing protein</fullName>
    </recommendedName>
</protein>
<proteinExistence type="predicted"/>
<evidence type="ECO:0000259" key="3">
    <source>
        <dbReference type="Pfam" id="PF24923"/>
    </source>
</evidence>
<evidence type="ECO:0000313" key="5">
    <source>
        <dbReference type="Proteomes" id="UP000054937"/>
    </source>
</evidence>
<dbReference type="Pfam" id="PF24923">
    <property type="entry name" value="ATP-grasp_IQCH"/>
    <property type="match status" value="1"/>
</dbReference>
<sequence>MQYTKLLLCQFQIIFQQEIRLKNKITDPDLNDPSLNESDIDQGLINLVQKGKIPRGAPLGKALLGKNAQFFQQKPMRLQNGYNKFDPQIIKESHNEFTNYNAKLDSGIKNTHFPQLNIKQHKNFDSNFKKMRNNNSGLLKINNNNDMLQIEPFNSKFMKSSQLRSNNNESNKFNQSQQSQNSFQLSKAQAKNYPQVMDQYSLHHFIIRKGKILDDTPEFQSYERCYKQDWNSIILILEDLENLMQDFEIPTATVDGKQVADLASQHREPSIEDLVQCLVNQKEILKIIKVPSLMFKGPEGEELAAGKIQSTWKMYLAVAIIQQFFLLQKYKKDTKGRIRNKNEQVLDQFQTLQEKLKSDWLMMKYQKRVEIHINTYSFDELKRLTMEKVTQRQNIQITRIFALKDPLLELIYISPYDLPQEIINYYYKILELNGLEDFRNRLHFIWPENHQEFPTHTSTSKLLHYSPKAMKRIRNLVNGKYAYMVPGYPSNDDVKLATELNIPLYSGKPQQVLSLSTKSGAKRIFQAAQVPTAPGASEIYDEKEFFNTLAILIMNNLSIEQWLLKIDDETQGRGIAYFYVEQIPMLKQIKKSQEVDVNGEFLQSLIQVLKEQLPKKLKIATNTLYNDYHSYMRDFFRKGGVIEAHPLSIPSEVNSPSIYFEIDPLGNTSVLGCYDRIQGSEYRNVACIYPQRSLPSMNLELLSKAIGNELYKKGIIGYVTVDLVSFADPNEQKGKPIFWAIGLDCYLNNYSAAVNYFYYLVKGKCDSVTGICKLTSEADRIQKNNQEKEQQDQDYQERISDTESLYQNSEKGLKNSLNESTHTIQSAKKMQSQQSSSVLSKYSRLSLKYKQEMNSNNKRNYEKLENQERSFVFIPQIQHQGLESLQYKTFFHLCRVESISYDLERKIGSTFVLVDTMQSGILGLMSIAKNEMMALKYINDAFRFMQKNLGAATDKFIKKEMFDSRTDKIFLSDVQSKMKLLYKQHDKNHKIKQLQNKKPNSLQKKPEDPNYL</sequence>
<accession>A0A0V0QM30</accession>
<dbReference type="InterPro" id="IPR038752">
    <property type="entry name" value="IQCH"/>
</dbReference>
<reference evidence="4 5" key="1">
    <citation type="journal article" date="2015" name="Sci. Rep.">
        <title>Genome of the facultative scuticociliatosis pathogen Pseudocohnilembus persalinus provides insight into its virulence through horizontal gene transfer.</title>
        <authorList>
            <person name="Xiong J."/>
            <person name="Wang G."/>
            <person name="Cheng J."/>
            <person name="Tian M."/>
            <person name="Pan X."/>
            <person name="Warren A."/>
            <person name="Jiang C."/>
            <person name="Yuan D."/>
            <person name="Miao W."/>
        </authorList>
    </citation>
    <scope>NUCLEOTIDE SEQUENCE [LARGE SCALE GENOMIC DNA]</scope>
    <source>
        <strain evidence="4">36N120E</strain>
    </source>
</reference>
<dbReference type="PANTHER" id="PTHR14465:SF0">
    <property type="entry name" value="IQ DOMAIN-CONTAINING PROTEIN H"/>
    <property type="match status" value="1"/>
</dbReference>
<dbReference type="InParanoid" id="A0A0V0QM30"/>
<dbReference type="OrthoDB" id="2117703at2759"/>
<feature type="domain" description="IQCH-like ATP-grasp" evidence="3">
    <location>
        <begin position="515"/>
        <end position="766"/>
    </location>
</feature>
<feature type="coiled-coil region" evidence="1">
    <location>
        <begin position="778"/>
        <end position="805"/>
    </location>
</feature>
<name>A0A0V0QM30_PSEPJ</name>
<keyword evidence="1" id="KW-0175">Coiled coil</keyword>
<dbReference type="InterPro" id="IPR056855">
    <property type="entry name" value="ATP-grasp_IQCH"/>
</dbReference>